<reference evidence="10" key="2">
    <citation type="submission" date="2025-08" db="UniProtKB">
        <authorList>
            <consortium name="Ensembl"/>
        </authorList>
    </citation>
    <scope>IDENTIFICATION</scope>
</reference>
<accession>A0AAZ3Q1P0</accession>
<evidence type="ECO:0000256" key="1">
    <source>
        <dbReference type="ARBA" id="ARBA00004613"/>
    </source>
</evidence>
<proteinExistence type="predicted"/>
<dbReference type="Ensembl" id="ENSOTST00005184751.1">
    <property type="protein sequence ID" value="ENSOTSP00005122791.1"/>
    <property type="gene ID" value="ENSOTSG00005070233.1"/>
</dbReference>
<name>A0AAZ3Q1P0_ONCTS</name>
<dbReference type="Gene3D" id="2.40.10.10">
    <property type="entry name" value="Trypsin-like serine proteases"/>
    <property type="match status" value="1"/>
</dbReference>
<keyword evidence="3" id="KW-0645">Protease</keyword>
<protein>
    <recommendedName>
        <fullName evidence="7">trypsin</fullName>
        <ecNumber evidence="7">3.4.21.4</ecNumber>
    </recommendedName>
</protein>
<evidence type="ECO:0000256" key="7">
    <source>
        <dbReference type="ARBA" id="ARBA00038868"/>
    </source>
</evidence>
<evidence type="ECO:0000259" key="9">
    <source>
        <dbReference type="PROSITE" id="PS50240"/>
    </source>
</evidence>
<dbReference type="PANTHER" id="PTHR24264">
    <property type="entry name" value="TRYPSIN-RELATED"/>
    <property type="match status" value="1"/>
</dbReference>
<evidence type="ECO:0000256" key="6">
    <source>
        <dbReference type="ARBA" id="ARBA00036320"/>
    </source>
</evidence>
<dbReference type="InterPro" id="IPR009003">
    <property type="entry name" value="Peptidase_S1_PA"/>
</dbReference>
<dbReference type="GO" id="GO:0004252">
    <property type="term" value="F:serine-type endopeptidase activity"/>
    <property type="evidence" value="ECO:0007669"/>
    <property type="project" value="UniProtKB-EC"/>
</dbReference>
<evidence type="ECO:0000313" key="10">
    <source>
        <dbReference type="Ensembl" id="ENSOTSP00005122791.1"/>
    </source>
</evidence>
<comment type="catalytic activity">
    <reaction evidence="6">
        <text>Preferential cleavage: Arg-|-Xaa, Lys-|-Xaa.</text>
        <dbReference type="EC" id="3.4.21.4"/>
    </reaction>
</comment>
<dbReference type="GO" id="GO:0005615">
    <property type="term" value="C:extracellular space"/>
    <property type="evidence" value="ECO:0007669"/>
    <property type="project" value="TreeGrafter"/>
</dbReference>
<dbReference type="Pfam" id="PF00089">
    <property type="entry name" value="Trypsin"/>
    <property type="match status" value="1"/>
</dbReference>
<dbReference type="InterPro" id="IPR050127">
    <property type="entry name" value="Serine_Proteases_S1"/>
</dbReference>
<dbReference type="AlphaFoldDB" id="A0AAZ3Q1P0"/>
<dbReference type="InterPro" id="IPR043504">
    <property type="entry name" value="Peptidase_S1_PA_chymotrypsin"/>
</dbReference>
<feature type="chain" id="PRO_5045153023" description="trypsin" evidence="8">
    <location>
        <begin position="16"/>
        <end position="145"/>
    </location>
</feature>
<keyword evidence="11" id="KW-1185">Reference proteome</keyword>
<dbReference type="PROSITE" id="PS50240">
    <property type="entry name" value="TRYPSIN_DOM"/>
    <property type="match status" value="1"/>
</dbReference>
<dbReference type="InterPro" id="IPR001254">
    <property type="entry name" value="Trypsin_dom"/>
</dbReference>
<evidence type="ECO:0000256" key="8">
    <source>
        <dbReference type="SAM" id="SignalP"/>
    </source>
</evidence>
<evidence type="ECO:0000256" key="2">
    <source>
        <dbReference type="ARBA" id="ARBA00022525"/>
    </source>
</evidence>
<comment type="subcellular location">
    <subcellularLocation>
        <location evidence="1">Secreted</location>
    </subcellularLocation>
</comment>
<reference evidence="11" key="1">
    <citation type="journal article" date="2018" name="PLoS ONE">
        <title>Chinook salmon (Oncorhynchus tshawytscha) genome and transcriptome.</title>
        <authorList>
            <person name="Christensen K.A."/>
            <person name="Leong J.S."/>
            <person name="Sakhrani D."/>
            <person name="Biagi C.A."/>
            <person name="Minkley D.R."/>
            <person name="Withler R.E."/>
            <person name="Rondeau E.B."/>
            <person name="Koop B.F."/>
            <person name="Devlin R.H."/>
        </authorList>
    </citation>
    <scope>NUCLEOTIDE SEQUENCE [LARGE SCALE GENOMIC DNA]</scope>
</reference>
<evidence type="ECO:0000256" key="5">
    <source>
        <dbReference type="ARBA" id="ARBA00022825"/>
    </source>
</evidence>
<sequence length="145" mass="15698">MTLIIFLMLCPGAASFSSSYSCSPPTLSFFIFCTLDPLLYLLTQCLPPLSSSLALSVTLSSYPVLTSNMYAGFWEGGKDTCQGDSGGLFVCLSAGQFVQVGITSFGKSCGREVFPAVYTQVAHYMVFIQEIVNSDTRLLLRPRST</sequence>
<evidence type="ECO:0000256" key="3">
    <source>
        <dbReference type="ARBA" id="ARBA00022670"/>
    </source>
</evidence>
<dbReference type="EC" id="3.4.21.4" evidence="7"/>
<organism evidence="10 11">
    <name type="scientific">Oncorhynchus tshawytscha</name>
    <name type="common">Chinook salmon</name>
    <name type="synonym">Salmo tshawytscha</name>
    <dbReference type="NCBI Taxonomy" id="74940"/>
    <lineage>
        <taxon>Eukaryota</taxon>
        <taxon>Metazoa</taxon>
        <taxon>Chordata</taxon>
        <taxon>Craniata</taxon>
        <taxon>Vertebrata</taxon>
        <taxon>Euteleostomi</taxon>
        <taxon>Actinopterygii</taxon>
        <taxon>Neopterygii</taxon>
        <taxon>Teleostei</taxon>
        <taxon>Protacanthopterygii</taxon>
        <taxon>Salmoniformes</taxon>
        <taxon>Salmonidae</taxon>
        <taxon>Salmoninae</taxon>
        <taxon>Oncorhynchus</taxon>
    </lineage>
</organism>
<evidence type="ECO:0000256" key="4">
    <source>
        <dbReference type="ARBA" id="ARBA00022801"/>
    </source>
</evidence>
<dbReference type="PANTHER" id="PTHR24264:SF65">
    <property type="entry name" value="SRCR DOMAIN-CONTAINING PROTEIN"/>
    <property type="match status" value="1"/>
</dbReference>
<dbReference type="SUPFAM" id="SSF50494">
    <property type="entry name" value="Trypsin-like serine proteases"/>
    <property type="match status" value="1"/>
</dbReference>
<evidence type="ECO:0000313" key="11">
    <source>
        <dbReference type="Proteomes" id="UP000694402"/>
    </source>
</evidence>
<dbReference type="Proteomes" id="UP000694402">
    <property type="component" value="Unassembled WGS sequence"/>
</dbReference>
<reference evidence="10" key="3">
    <citation type="submission" date="2025-09" db="UniProtKB">
        <authorList>
            <consortium name="Ensembl"/>
        </authorList>
    </citation>
    <scope>IDENTIFICATION</scope>
</reference>
<keyword evidence="2" id="KW-0964">Secreted</keyword>
<keyword evidence="4" id="KW-0378">Hydrolase</keyword>
<feature type="signal peptide" evidence="8">
    <location>
        <begin position="1"/>
        <end position="15"/>
    </location>
</feature>
<feature type="domain" description="Peptidase S1" evidence="9">
    <location>
        <begin position="44"/>
        <end position="133"/>
    </location>
</feature>
<keyword evidence="5" id="KW-0720">Serine protease</keyword>
<keyword evidence="8" id="KW-0732">Signal</keyword>
<dbReference type="GO" id="GO:0006508">
    <property type="term" value="P:proteolysis"/>
    <property type="evidence" value="ECO:0007669"/>
    <property type="project" value="UniProtKB-KW"/>
</dbReference>